<gene>
    <name evidence="2" type="ORF">DPMN_015222</name>
</gene>
<organism evidence="2 3">
    <name type="scientific">Dreissena polymorpha</name>
    <name type="common">Zebra mussel</name>
    <name type="synonym">Mytilus polymorpha</name>
    <dbReference type="NCBI Taxonomy" id="45954"/>
    <lineage>
        <taxon>Eukaryota</taxon>
        <taxon>Metazoa</taxon>
        <taxon>Spiralia</taxon>
        <taxon>Lophotrochozoa</taxon>
        <taxon>Mollusca</taxon>
        <taxon>Bivalvia</taxon>
        <taxon>Autobranchia</taxon>
        <taxon>Heteroconchia</taxon>
        <taxon>Euheterodonta</taxon>
        <taxon>Imparidentia</taxon>
        <taxon>Neoheterodontei</taxon>
        <taxon>Myida</taxon>
        <taxon>Dreissenoidea</taxon>
        <taxon>Dreissenidae</taxon>
        <taxon>Dreissena</taxon>
    </lineage>
</organism>
<protein>
    <submittedName>
        <fullName evidence="2">Uncharacterized protein</fullName>
    </submittedName>
</protein>
<evidence type="ECO:0000313" key="2">
    <source>
        <dbReference type="EMBL" id="KAH3891133.1"/>
    </source>
</evidence>
<dbReference type="Proteomes" id="UP000828390">
    <property type="component" value="Unassembled WGS sequence"/>
</dbReference>
<proteinExistence type="predicted"/>
<comment type="caution">
    <text evidence="2">The sequence shown here is derived from an EMBL/GenBank/DDBJ whole genome shotgun (WGS) entry which is preliminary data.</text>
</comment>
<accession>A0A9D4S5D8</accession>
<evidence type="ECO:0000313" key="3">
    <source>
        <dbReference type="Proteomes" id="UP000828390"/>
    </source>
</evidence>
<name>A0A9D4S5D8_DREPO</name>
<dbReference type="AlphaFoldDB" id="A0A9D4S5D8"/>
<dbReference type="EMBL" id="JAIWYP010000001">
    <property type="protein sequence ID" value="KAH3891133.1"/>
    <property type="molecule type" value="Genomic_DNA"/>
</dbReference>
<sequence>MANNSDGCKKGLPLDSLTHILSDDASTPPHGGDYDDDAIQQPEAGISRTKPETFQPEERQKEPKTYPNLAFLIYIIRQRTSRCPSL</sequence>
<evidence type="ECO:0000256" key="1">
    <source>
        <dbReference type="SAM" id="MobiDB-lite"/>
    </source>
</evidence>
<reference evidence="2" key="1">
    <citation type="journal article" date="2019" name="bioRxiv">
        <title>The Genome of the Zebra Mussel, Dreissena polymorpha: A Resource for Invasive Species Research.</title>
        <authorList>
            <person name="McCartney M.A."/>
            <person name="Auch B."/>
            <person name="Kono T."/>
            <person name="Mallez S."/>
            <person name="Zhang Y."/>
            <person name="Obille A."/>
            <person name="Becker A."/>
            <person name="Abrahante J.E."/>
            <person name="Garbe J."/>
            <person name="Badalamenti J.P."/>
            <person name="Herman A."/>
            <person name="Mangelson H."/>
            <person name="Liachko I."/>
            <person name="Sullivan S."/>
            <person name="Sone E.D."/>
            <person name="Koren S."/>
            <person name="Silverstein K.A.T."/>
            <person name="Beckman K.B."/>
            <person name="Gohl D.M."/>
        </authorList>
    </citation>
    <scope>NUCLEOTIDE SEQUENCE</scope>
    <source>
        <strain evidence="2">Duluth1</strain>
        <tissue evidence="2">Whole animal</tissue>
    </source>
</reference>
<reference evidence="2" key="2">
    <citation type="submission" date="2020-11" db="EMBL/GenBank/DDBJ databases">
        <authorList>
            <person name="McCartney M.A."/>
            <person name="Auch B."/>
            <person name="Kono T."/>
            <person name="Mallez S."/>
            <person name="Becker A."/>
            <person name="Gohl D.M."/>
            <person name="Silverstein K.A.T."/>
            <person name="Koren S."/>
            <person name="Bechman K.B."/>
            <person name="Herman A."/>
            <person name="Abrahante J.E."/>
            <person name="Garbe J."/>
        </authorList>
    </citation>
    <scope>NUCLEOTIDE SEQUENCE</scope>
    <source>
        <strain evidence="2">Duluth1</strain>
        <tissue evidence="2">Whole animal</tissue>
    </source>
</reference>
<feature type="region of interest" description="Disordered" evidence="1">
    <location>
        <begin position="19"/>
        <end position="64"/>
    </location>
</feature>
<keyword evidence="3" id="KW-1185">Reference proteome</keyword>